<accession>A0A068Y2Z3</accession>
<reference evidence="1" key="2">
    <citation type="submission" date="2015-11" db="EMBL/GenBank/DDBJ databases">
        <authorList>
            <person name="Zhang Y."/>
            <person name="Guo Z."/>
        </authorList>
    </citation>
    <scope>NUCLEOTIDE SEQUENCE</scope>
</reference>
<name>A0A068Y2Z3_ECHMU</name>
<evidence type="ECO:0000313" key="1">
    <source>
        <dbReference type="EMBL" id="CDS36807.1"/>
    </source>
</evidence>
<dbReference type="EMBL" id="LN901740">
    <property type="protein sequence ID" value="CDS36807.1"/>
    <property type="molecule type" value="Genomic_DNA"/>
</dbReference>
<sequence length="67" mass="6998">MACCASVLSSFEPCRAHLIGIVEYLKAEPMIGNGLSSSVPSFTLPNSMPNHSTCNSAVICDPNISPS</sequence>
<evidence type="ECO:0000313" key="2">
    <source>
        <dbReference type="Proteomes" id="UP000017246"/>
    </source>
</evidence>
<proteinExistence type="predicted"/>
<protein>
    <submittedName>
        <fullName evidence="1">Expressed protein</fullName>
    </submittedName>
</protein>
<gene>
    <name evidence="1" type="ORF">EmuJ_000397900</name>
</gene>
<dbReference type="AlphaFoldDB" id="A0A068Y2Z3"/>
<reference evidence="1" key="1">
    <citation type="journal article" date="2013" name="Nature">
        <title>The genomes of four tapeworm species reveal adaptations to parasitism.</title>
        <authorList>
            <person name="Tsai I.J."/>
            <person name="Zarowiecki M."/>
            <person name="Holroyd N."/>
            <person name="Garciarrubio A."/>
            <person name="Sanchez-Flores A."/>
            <person name="Brooks K.L."/>
            <person name="Tracey A."/>
            <person name="Bobes R.J."/>
            <person name="Fragoso G."/>
            <person name="Sciutto E."/>
            <person name="Aslett M."/>
            <person name="Beasley H."/>
            <person name="Bennett H.M."/>
            <person name="Cai J."/>
            <person name="Camicia F."/>
            <person name="Clark R."/>
            <person name="Cucher M."/>
            <person name="De Silva N."/>
            <person name="Day T.A."/>
            <person name="Deplazes P."/>
            <person name="Estrada K."/>
            <person name="Fernandez C."/>
            <person name="Holland P.W."/>
            <person name="Hou J."/>
            <person name="Hu S."/>
            <person name="Huckvale T."/>
            <person name="Hung S.S."/>
            <person name="Kamenetzky L."/>
            <person name="Keane J.A."/>
            <person name="Kiss F."/>
            <person name="Koziol U."/>
            <person name="Lambert O."/>
            <person name="Liu K."/>
            <person name="Luo X."/>
            <person name="Luo Y."/>
            <person name="Macchiaroli N."/>
            <person name="Nichol S."/>
            <person name="Paps J."/>
            <person name="Parkinson J."/>
            <person name="Pouchkina-Stantcheva N."/>
            <person name="Riddiford N."/>
            <person name="Rosenzvit M."/>
            <person name="Salinas G."/>
            <person name="Wasmuth J.D."/>
            <person name="Zamanian M."/>
            <person name="Zheng Y."/>
            <person name="Cai X."/>
            <person name="Soberon X."/>
            <person name="Olson P.D."/>
            <person name="Laclette J.P."/>
            <person name="Brehm K."/>
            <person name="Berriman M."/>
            <person name="Garciarrubio A."/>
            <person name="Bobes R.J."/>
            <person name="Fragoso G."/>
            <person name="Sanchez-Flores A."/>
            <person name="Estrada K."/>
            <person name="Cevallos M.A."/>
            <person name="Morett E."/>
            <person name="Gonzalez V."/>
            <person name="Portillo T."/>
            <person name="Ochoa-Leyva A."/>
            <person name="Jose M.V."/>
            <person name="Sciutto E."/>
            <person name="Landa A."/>
            <person name="Jimenez L."/>
            <person name="Valdes V."/>
            <person name="Carrero J.C."/>
            <person name="Larralde C."/>
            <person name="Morales-Montor J."/>
            <person name="Limon-Lason J."/>
            <person name="Soberon X."/>
            <person name="Laclette J.P."/>
        </authorList>
    </citation>
    <scope>NUCLEOTIDE SEQUENCE [LARGE SCALE GENOMIC DNA]</scope>
</reference>
<dbReference type="Proteomes" id="UP000017246">
    <property type="component" value="Unassembled WGS sequence"/>
</dbReference>
<organism evidence="1 2">
    <name type="scientific">Echinococcus multilocularis</name>
    <name type="common">Fox tapeworm</name>
    <dbReference type="NCBI Taxonomy" id="6211"/>
    <lineage>
        <taxon>Eukaryota</taxon>
        <taxon>Metazoa</taxon>
        <taxon>Spiralia</taxon>
        <taxon>Lophotrochozoa</taxon>
        <taxon>Platyhelminthes</taxon>
        <taxon>Cestoda</taxon>
        <taxon>Eucestoda</taxon>
        <taxon>Cyclophyllidea</taxon>
        <taxon>Taeniidae</taxon>
        <taxon>Echinococcus</taxon>
    </lineage>
</organism>
<keyword evidence="2" id="KW-1185">Reference proteome</keyword>